<dbReference type="AlphaFoldDB" id="A0A2N5GM72"/>
<evidence type="ECO:0000313" key="2">
    <source>
        <dbReference type="EMBL" id="PLR82913.1"/>
    </source>
</evidence>
<organism evidence="2 4">
    <name type="scientific">Bacillus canaveralius</name>
    <dbReference type="NCBI Taxonomy" id="1403243"/>
    <lineage>
        <taxon>Bacteria</taxon>
        <taxon>Bacillati</taxon>
        <taxon>Bacillota</taxon>
        <taxon>Bacilli</taxon>
        <taxon>Bacillales</taxon>
        <taxon>Bacillaceae</taxon>
        <taxon>Bacillus</taxon>
    </lineage>
</organism>
<evidence type="ECO:0000313" key="3">
    <source>
        <dbReference type="EMBL" id="PLR97082.1"/>
    </source>
</evidence>
<dbReference type="Proteomes" id="UP000235114">
    <property type="component" value="Unassembled WGS sequence"/>
</dbReference>
<accession>A0A2N5GM72</accession>
<dbReference type="EMBL" id="PGVD01000028">
    <property type="protein sequence ID" value="PLR97082.1"/>
    <property type="molecule type" value="Genomic_DNA"/>
</dbReference>
<protein>
    <submittedName>
        <fullName evidence="2">Uncharacterized protein</fullName>
    </submittedName>
</protein>
<reference evidence="3 5" key="2">
    <citation type="submission" date="2017-12" db="EMBL/GenBank/DDBJ databases">
        <title>Comparative Functional Genomics of Dry Heat Resistant strains isolated from the Viking Spacecraft.</title>
        <authorList>
            <person name="Seuylemezian A."/>
            <person name="Cooper K."/>
            <person name="Vaishampayan P."/>
        </authorList>
    </citation>
    <scope>NUCLEOTIDE SEQUENCE [LARGE SCALE GENOMIC DNA]</scope>
    <source>
        <strain evidence="3 5">ATCC 29669</strain>
    </source>
</reference>
<evidence type="ECO:0000313" key="5">
    <source>
        <dbReference type="Proteomes" id="UP000235114"/>
    </source>
</evidence>
<comment type="caution">
    <text evidence="2">The sequence shown here is derived from an EMBL/GenBank/DDBJ whole genome shotgun (WGS) entry which is preliminary data.</text>
</comment>
<sequence>MSGLFGQDEREKSNDSPNVRVIRTRQAGNWHMIVRMRGLFGQDERGISNDSPKELAIRTG</sequence>
<dbReference type="RefSeq" id="WP_101577329.1">
    <property type="nucleotide sequence ID" value="NZ_PGVA01000024.1"/>
</dbReference>
<proteinExistence type="predicted"/>
<gene>
    <name evidence="2" type="ORF">CU635_10550</name>
    <name evidence="3" type="ORF">CVD25_10645</name>
</gene>
<evidence type="ECO:0000313" key="4">
    <source>
        <dbReference type="Proteomes" id="UP000234951"/>
    </source>
</evidence>
<dbReference type="Proteomes" id="UP000234951">
    <property type="component" value="Unassembled WGS sequence"/>
</dbReference>
<reference evidence="2 4" key="1">
    <citation type="submission" date="2017-11" db="EMBL/GenBank/DDBJ databases">
        <title>Comparitive Functional Genomics of Dry Heat Resistant strains isolated from the Viking Spacecraft.</title>
        <authorList>
            <person name="Seuylemezian A."/>
            <person name="Cooper K."/>
            <person name="Vaishampayan P."/>
        </authorList>
    </citation>
    <scope>NUCLEOTIDE SEQUENCE [LARGE SCALE GENOMIC DNA]</scope>
    <source>
        <strain evidence="2 4">M4.6</strain>
    </source>
</reference>
<keyword evidence="5" id="KW-1185">Reference proteome</keyword>
<name>A0A2N5GM72_9BACI</name>
<evidence type="ECO:0000256" key="1">
    <source>
        <dbReference type="SAM" id="MobiDB-lite"/>
    </source>
</evidence>
<feature type="region of interest" description="Disordered" evidence="1">
    <location>
        <begin position="1"/>
        <end position="20"/>
    </location>
</feature>
<dbReference type="EMBL" id="PGVA01000024">
    <property type="protein sequence ID" value="PLR82913.1"/>
    <property type="molecule type" value="Genomic_DNA"/>
</dbReference>